<evidence type="ECO:0000256" key="6">
    <source>
        <dbReference type="ARBA" id="ARBA00023136"/>
    </source>
</evidence>
<feature type="region of interest" description="Disordered" evidence="7">
    <location>
        <begin position="1"/>
        <end position="32"/>
    </location>
</feature>
<dbReference type="GO" id="GO:1990573">
    <property type="term" value="P:potassium ion import across plasma membrane"/>
    <property type="evidence" value="ECO:0007669"/>
    <property type="project" value="TreeGrafter"/>
</dbReference>
<comment type="similarity">
    <text evidence="2">Belongs to the X(+)/potassium ATPases subunit beta family.</text>
</comment>
<evidence type="ECO:0000313" key="10">
    <source>
        <dbReference type="Proteomes" id="UP000027135"/>
    </source>
</evidence>
<dbReference type="EMBL" id="KK852595">
    <property type="protein sequence ID" value="KDR20646.1"/>
    <property type="molecule type" value="Genomic_DNA"/>
</dbReference>
<protein>
    <submittedName>
        <fullName evidence="9">Sodium/potassium-transporting ATPase subunit beta-2</fullName>
    </submittedName>
</protein>
<feature type="transmembrane region" description="Helical" evidence="8">
    <location>
        <begin position="41"/>
        <end position="67"/>
    </location>
</feature>
<dbReference type="Proteomes" id="UP000027135">
    <property type="component" value="Unassembled WGS sequence"/>
</dbReference>
<evidence type="ECO:0000256" key="1">
    <source>
        <dbReference type="ARBA" id="ARBA00004606"/>
    </source>
</evidence>
<feature type="compositionally biased region" description="Polar residues" evidence="7">
    <location>
        <begin position="1"/>
        <end position="10"/>
    </location>
</feature>
<keyword evidence="3 8" id="KW-0812">Transmembrane</keyword>
<dbReference type="InterPro" id="IPR000402">
    <property type="entry name" value="Na/K_ATPase_sub_beta"/>
</dbReference>
<evidence type="ECO:0000256" key="8">
    <source>
        <dbReference type="SAM" id="Phobius"/>
    </source>
</evidence>
<dbReference type="GO" id="GO:0005890">
    <property type="term" value="C:sodium:potassium-exchanging ATPase complex"/>
    <property type="evidence" value="ECO:0007669"/>
    <property type="project" value="InterPro"/>
</dbReference>
<dbReference type="InterPro" id="IPR038702">
    <property type="entry name" value="Na/K_ATPase_sub_beta_sf"/>
</dbReference>
<dbReference type="eggNOG" id="KOG3927">
    <property type="taxonomic scope" value="Eukaryota"/>
</dbReference>
<dbReference type="Pfam" id="PF00287">
    <property type="entry name" value="Na_K-ATPase"/>
    <property type="match status" value="1"/>
</dbReference>
<sequence>MPKYVVSSSQDETEQALNPDGANAKVSFNNRESSPTRKKSIINRVVITALIVLCSVAVLLLCGWFVYSVFIKTTPEWQRDDFMIETIPGLRFGPKDPDGNADGSLISFSPGNPESYRKWTNVMEDFVAGYMNTSKSARNAVKCDYDVPPKPGNVCVLDYTALFPCTKENYFGFYKASPCIFIRFNKIANWTPEYYDNASQLPPEMPAHLQHRISEYYNIYRNLMKTVWLSCDGETAADVENVGPIQYLPRPGFPGYFFPYNNTENYMSPVVAVHLEKPRQSGVLINIECRLWAPNIVYNREKGQGLVRFQLMLN</sequence>
<comment type="subcellular location">
    <subcellularLocation>
        <location evidence="1">Membrane</location>
        <topology evidence="1">Single-pass type II membrane protein</topology>
    </subcellularLocation>
</comment>
<gene>
    <name evidence="9" type="ORF">L798_04412</name>
</gene>
<keyword evidence="4" id="KW-0735">Signal-anchor</keyword>
<keyword evidence="5 8" id="KW-1133">Transmembrane helix</keyword>
<evidence type="ECO:0000256" key="7">
    <source>
        <dbReference type="SAM" id="MobiDB-lite"/>
    </source>
</evidence>
<organism evidence="9 10">
    <name type="scientific">Zootermopsis nevadensis</name>
    <name type="common">Dampwood termite</name>
    <dbReference type="NCBI Taxonomy" id="136037"/>
    <lineage>
        <taxon>Eukaryota</taxon>
        <taxon>Metazoa</taxon>
        <taxon>Ecdysozoa</taxon>
        <taxon>Arthropoda</taxon>
        <taxon>Hexapoda</taxon>
        <taxon>Insecta</taxon>
        <taxon>Pterygota</taxon>
        <taxon>Neoptera</taxon>
        <taxon>Polyneoptera</taxon>
        <taxon>Dictyoptera</taxon>
        <taxon>Blattodea</taxon>
        <taxon>Blattoidea</taxon>
        <taxon>Termitoidae</taxon>
        <taxon>Termopsidae</taxon>
        <taxon>Zootermopsis</taxon>
    </lineage>
</organism>
<dbReference type="Gene3D" id="2.60.40.1660">
    <property type="entry name" value="Na, k-atpase alpha subunit"/>
    <property type="match status" value="1"/>
</dbReference>
<reference evidence="9 10" key="1">
    <citation type="journal article" date="2014" name="Nat. Commun.">
        <title>Molecular traces of alternative social organization in a termite genome.</title>
        <authorList>
            <person name="Terrapon N."/>
            <person name="Li C."/>
            <person name="Robertson H.M."/>
            <person name="Ji L."/>
            <person name="Meng X."/>
            <person name="Booth W."/>
            <person name="Chen Z."/>
            <person name="Childers C.P."/>
            <person name="Glastad K.M."/>
            <person name="Gokhale K."/>
            <person name="Gowin J."/>
            <person name="Gronenberg W."/>
            <person name="Hermansen R.A."/>
            <person name="Hu H."/>
            <person name="Hunt B.G."/>
            <person name="Huylmans A.K."/>
            <person name="Khalil S.M."/>
            <person name="Mitchell R.D."/>
            <person name="Munoz-Torres M.C."/>
            <person name="Mustard J.A."/>
            <person name="Pan H."/>
            <person name="Reese J.T."/>
            <person name="Scharf M.E."/>
            <person name="Sun F."/>
            <person name="Vogel H."/>
            <person name="Xiao J."/>
            <person name="Yang W."/>
            <person name="Yang Z."/>
            <person name="Yang Z."/>
            <person name="Zhou J."/>
            <person name="Zhu J."/>
            <person name="Brent C.S."/>
            <person name="Elsik C.G."/>
            <person name="Goodisman M.A."/>
            <person name="Liberles D.A."/>
            <person name="Roe R.M."/>
            <person name="Vargo E.L."/>
            <person name="Vilcinskas A."/>
            <person name="Wang J."/>
            <person name="Bornberg-Bauer E."/>
            <person name="Korb J."/>
            <person name="Zhang G."/>
            <person name="Liebig J."/>
        </authorList>
    </citation>
    <scope>NUCLEOTIDE SEQUENCE [LARGE SCALE GENOMIC DNA]</scope>
    <source>
        <tissue evidence="9">Whole organism</tissue>
    </source>
</reference>
<name>A0A067RCK9_ZOONE</name>
<dbReference type="STRING" id="136037.A0A067RCK9"/>
<dbReference type="GO" id="GO:0001671">
    <property type="term" value="F:ATPase activator activity"/>
    <property type="evidence" value="ECO:0007669"/>
    <property type="project" value="TreeGrafter"/>
</dbReference>
<keyword evidence="10" id="KW-1185">Reference proteome</keyword>
<dbReference type="GO" id="GO:0030007">
    <property type="term" value="P:intracellular potassium ion homeostasis"/>
    <property type="evidence" value="ECO:0007669"/>
    <property type="project" value="TreeGrafter"/>
</dbReference>
<dbReference type="GO" id="GO:0036376">
    <property type="term" value="P:sodium ion export across plasma membrane"/>
    <property type="evidence" value="ECO:0007669"/>
    <property type="project" value="TreeGrafter"/>
</dbReference>
<dbReference type="PANTHER" id="PTHR11523:SF28">
    <property type="entry name" value="NA_K-ATPASE BETA SUBUNIT ISOFORM 4-RELATED"/>
    <property type="match status" value="1"/>
</dbReference>
<dbReference type="PANTHER" id="PTHR11523">
    <property type="entry name" value="SODIUM/POTASSIUM-DEPENDENT ATPASE BETA SUBUNIT"/>
    <property type="match status" value="1"/>
</dbReference>
<evidence type="ECO:0000256" key="4">
    <source>
        <dbReference type="ARBA" id="ARBA00022968"/>
    </source>
</evidence>
<dbReference type="AlphaFoldDB" id="A0A067RCK9"/>
<evidence type="ECO:0000256" key="5">
    <source>
        <dbReference type="ARBA" id="ARBA00022989"/>
    </source>
</evidence>
<evidence type="ECO:0000313" key="9">
    <source>
        <dbReference type="EMBL" id="KDR20646.1"/>
    </source>
</evidence>
<evidence type="ECO:0000256" key="2">
    <source>
        <dbReference type="ARBA" id="ARBA00005876"/>
    </source>
</evidence>
<dbReference type="OrthoDB" id="5912413at2759"/>
<accession>A0A067RCK9</accession>
<dbReference type="GO" id="GO:0006883">
    <property type="term" value="P:intracellular sodium ion homeostasis"/>
    <property type="evidence" value="ECO:0007669"/>
    <property type="project" value="TreeGrafter"/>
</dbReference>
<dbReference type="OMA" id="HRISEYY"/>
<proteinExistence type="inferred from homology"/>
<evidence type="ECO:0000256" key="3">
    <source>
        <dbReference type="ARBA" id="ARBA00022692"/>
    </source>
</evidence>
<keyword evidence="6 8" id="KW-0472">Membrane</keyword>
<dbReference type="InParanoid" id="A0A067RCK9"/>